<proteinExistence type="predicted"/>
<evidence type="ECO:0000313" key="2">
    <source>
        <dbReference type="Proteomes" id="UP001055811"/>
    </source>
</evidence>
<accession>A0ACB9CSN2</accession>
<protein>
    <submittedName>
        <fullName evidence="1">Uncharacterized protein</fullName>
    </submittedName>
</protein>
<reference evidence="1 2" key="2">
    <citation type="journal article" date="2022" name="Mol. Ecol. Resour.">
        <title>The genomes of chicory, endive, great burdock and yacon provide insights into Asteraceae paleo-polyploidization history and plant inulin production.</title>
        <authorList>
            <person name="Fan W."/>
            <person name="Wang S."/>
            <person name="Wang H."/>
            <person name="Wang A."/>
            <person name="Jiang F."/>
            <person name="Liu H."/>
            <person name="Zhao H."/>
            <person name="Xu D."/>
            <person name="Zhang Y."/>
        </authorList>
    </citation>
    <scope>NUCLEOTIDE SEQUENCE [LARGE SCALE GENOMIC DNA]</scope>
    <source>
        <strain evidence="2">cv. Punajuju</strain>
        <tissue evidence="1">Leaves</tissue>
    </source>
</reference>
<reference evidence="2" key="1">
    <citation type="journal article" date="2022" name="Mol. Ecol. Resour.">
        <title>The genomes of chicory, endive, great burdock and yacon provide insights into Asteraceae palaeo-polyploidization history and plant inulin production.</title>
        <authorList>
            <person name="Fan W."/>
            <person name="Wang S."/>
            <person name="Wang H."/>
            <person name="Wang A."/>
            <person name="Jiang F."/>
            <person name="Liu H."/>
            <person name="Zhao H."/>
            <person name="Xu D."/>
            <person name="Zhang Y."/>
        </authorList>
    </citation>
    <scope>NUCLEOTIDE SEQUENCE [LARGE SCALE GENOMIC DNA]</scope>
    <source>
        <strain evidence="2">cv. Punajuju</strain>
    </source>
</reference>
<comment type="caution">
    <text evidence="1">The sequence shown here is derived from an EMBL/GenBank/DDBJ whole genome shotgun (WGS) entry which is preliminary data.</text>
</comment>
<gene>
    <name evidence="1" type="ORF">L2E82_27243</name>
</gene>
<name>A0ACB9CSN2_CICIN</name>
<sequence length="80" mass="9503">MFSHEFFFHDNMVFQVDWNGERDSSSIRVFKKLAHCIPVIYCILMTGPNKLKINRVIFYLSSYGFNKTCLFCLIRSLEIE</sequence>
<evidence type="ECO:0000313" key="1">
    <source>
        <dbReference type="EMBL" id="KAI3737246.1"/>
    </source>
</evidence>
<dbReference type="Proteomes" id="UP001055811">
    <property type="component" value="Linkage Group LG05"/>
</dbReference>
<organism evidence="1 2">
    <name type="scientific">Cichorium intybus</name>
    <name type="common">Chicory</name>
    <dbReference type="NCBI Taxonomy" id="13427"/>
    <lineage>
        <taxon>Eukaryota</taxon>
        <taxon>Viridiplantae</taxon>
        <taxon>Streptophyta</taxon>
        <taxon>Embryophyta</taxon>
        <taxon>Tracheophyta</taxon>
        <taxon>Spermatophyta</taxon>
        <taxon>Magnoliopsida</taxon>
        <taxon>eudicotyledons</taxon>
        <taxon>Gunneridae</taxon>
        <taxon>Pentapetalae</taxon>
        <taxon>asterids</taxon>
        <taxon>campanulids</taxon>
        <taxon>Asterales</taxon>
        <taxon>Asteraceae</taxon>
        <taxon>Cichorioideae</taxon>
        <taxon>Cichorieae</taxon>
        <taxon>Cichoriinae</taxon>
        <taxon>Cichorium</taxon>
    </lineage>
</organism>
<dbReference type="EMBL" id="CM042013">
    <property type="protein sequence ID" value="KAI3737246.1"/>
    <property type="molecule type" value="Genomic_DNA"/>
</dbReference>
<keyword evidence="2" id="KW-1185">Reference proteome</keyword>